<dbReference type="AlphaFoldDB" id="A0A7X3FG64"/>
<reference evidence="3 4" key="1">
    <citation type="journal article" date="2019" name="Microorganisms">
        <title>Paenibacillus lutrae sp. nov., A Chitinolytic Species Isolated from A River Otter in Castril Natural Park, Granada, Spain.</title>
        <authorList>
            <person name="Rodriguez M."/>
            <person name="Reina J.C."/>
            <person name="Bejar V."/>
            <person name="Llamas I."/>
        </authorList>
    </citation>
    <scope>NUCLEOTIDE SEQUENCE [LARGE SCALE GENOMIC DNA]</scope>
    <source>
        <strain evidence="3 4">N10</strain>
    </source>
</reference>
<accession>A0A7X3FG64</accession>
<protein>
    <submittedName>
        <fullName evidence="3">ArsR family transcriptional regulator</fullName>
    </submittedName>
</protein>
<dbReference type="InterPro" id="IPR036388">
    <property type="entry name" value="WH-like_DNA-bd_sf"/>
</dbReference>
<name>A0A7X3FG64_9BACL</name>
<gene>
    <name evidence="3" type="ORF">EDM21_05780</name>
</gene>
<keyword evidence="1" id="KW-0238">DNA-binding</keyword>
<sequence length="155" mass="17827">MKGKVGTHVKAAHFHPLDQPTRKEILFCLERLGTSDIKHIAHELKMTPAGIRRHLNALMQNHYVQQTIRRQSPGRPAYLYRLTEKALVLLDDSAPCPSASLFSENAQLCGTSIVARLFEQRKVRLLRQYKRILEERKAAAVKDTWTGDEERQKNE</sequence>
<comment type="caution">
    <text evidence="3">The sequence shown here is derived from an EMBL/GenBank/DDBJ whole genome shotgun (WGS) entry which is preliminary data.</text>
</comment>
<dbReference type="InterPro" id="IPR036390">
    <property type="entry name" value="WH_DNA-bd_sf"/>
</dbReference>
<dbReference type="Pfam" id="PF01022">
    <property type="entry name" value="HTH_5"/>
    <property type="match status" value="1"/>
</dbReference>
<organism evidence="3 4">
    <name type="scientific">Paenibacillus lutrae</name>
    <dbReference type="NCBI Taxonomy" id="2078573"/>
    <lineage>
        <taxon>Bacteria</taxon>
        <taxon>Bacillati</taxon>
        <taxon>Bacillota</taxon>
        <taxon>Bacilli</taxon>
        <taxon>Bacillales</taxon>
        <taxon>Paenibacillaceae</taxon>
        <taxon>Paenibacillus</taxon>
    </lineage>
</organism>
<dbReference type="InterPro" id="IPR011991">
    <property type="entry name" value="ArsR-like_HTH"/>
</dbReference>
<evidence type="ECO:0000259" key="2">
    <source>
        <dbReference type="Pfam" id="PF01022"/>
    </source>
</evidence>
<dbReference type="CDD" id="cd00090">
    <property type="entry name" value="HTH_ARSR"/>
    <property type="match status" value="1"/>
</dbReference>
<dbReference type="GO" id="GO:0003700">
    <property type="term" value="F:DNA-binding transcription factor activity"/>
    <property type="evidence" value="ECO:0007669"/>
    <property type="project" value="InterPro"/>
</dbReference>
<evidence type="ECO:0000256" key="1">
    <source>
        <dbReference type="ARBA" id="ARBA00023125"/>
    </source>
</evidence>
<keyword evidence="4" id="KW-1185">Reference proteome</keyword>
<dbReference type="Gene3D" id="1.10.10.10">
    <property type="entry name" value="Winged helix-like DNA-binding domain superfamily/Winged helix DNA-binding domain"/>
    <property type="match status" value="1"/>
</dbReference>
<dbReference type="InterPro" id="IPR001845">
    <property type="entry name" value="HTH_ArsR_DNA-bd_dom"/>
</dbReference>
<evidence type="ECO:0000313" key="4">
    <source>
        <dbReference type="Proteomes" id="UP000490800"/>
    </source>
</evidence>
<feature type="domain" description="HTH arsR-type" evidence="2">
    <location>
        <begin position="20"/>
        <end position="64"/>
    </location>
</feature>
<dbReference type="GO" id="GO:0003677">
    <property type="term" value="F:DNA binding"/>
    <property type="evidence" value="ECO:0007669"/>
    <property type="project" value="UniProtKB-KW"/>
</dbReference>
<dbReference type="Proteomes" id="UP000490800">
    <property type="component" value="Unassembled WGS sequence"/>
</dbReference>
<proteinExistence type="predicted"/>
<dbReference type="SUPFAM" id="SSF46785">
    <property type="entry name" value="Winged helix' DNA-binding domain"/>
    <property type="match status" value="1"/>
</dbReference>
<dbReference type="EMBL" id="RHLK01000002">
    <property type="protein sequence ID" value="MVO99035.1"/>
    <property type="molecule type" value="Genomic_DNA"/>
</dbReference>
<evidence type="ECO:0000313" key="3">
    <source>
        <dbReference type="EMBL" id="MVO99035.1"/>
    </source>
</evidence>